<proteinExistence type="predicted"/>
<feature type="region of interest" description="Disordered" evidence="1">
    <location>
        <begin position="59"/>
        <end position="106"/>
    </location>
</feature>
<organism evidence="2 3">
    <name type="scientific">Hypothenemus hampei</name>
    <name type="common">Coffee berry borer</name>
    <dbReference type="NCBI Taxonomy" id="57062"/>
    <lineage>
        <taxon>Eukaryota</taxon>
        <taxon>Metazoa</taxon>
        <taxon>Ecdysozoa</taxon>
        <taxon>Arthropoda</taxon>
        <taxon>Hexapoda</taxon>
        <taxon>Insecta</taxon>
        <taxon>Pterygota</taxon>
        <taxon>Neoptera</taxon>
        <taxon>Endopterygota</taxon>
        <taxon>Coleoptera</taxon>
        <taxon>Polyphaga</taxon>
        <taxon>Cucujiformia</taxon>
        <taxon>Curculionidae</taxon>
        <taxon>Scolytinae</taxon>
        <taxon>Hypothenemus</taxon>
    </lineage>
</organism>
<feature type="compositionally biased region" description="Basic residues" evidence="1">
    <location>
        <begin position="72"/>
        <end position="83"/>
    </location>
</feature>
<evidence type="ECO:0000313" key="3">
    <source>
        <dbReference type="Proteomes" id="UP001566132"/>
    </source>
</evidence>
<sequence>MKFEFNLRNELHSTPPASLDVIGKINRENPFQPHTKIFSLETPSLLSRPMVRLFVSSTTANSRAANDGERRPTKRAKAVHNAKRAIIENSPTSQRLKRASRGSGVL</sequence>
<accession>A0ABD1EJL6</accession>
<keyword evidence="3" id="KW-1185">Reference proteome</keyword>
<protein>
    <submittedName>
        <fullName evidence="2">Uncharacterized protein</fullName>
    </submittedName>
</protein>
<evidence type="ECO:0000313" key="2">
    <source>
        <dbReference type="EMBL" id="KAL1494901.1"/>
    </source>
</evidence>
<name>A0ABD1EJL6_HYPHA</name>
<dbReference type="AlphaFoldDB" id="A0ABD1EJL6"/>
<reference evidence="2 3" key="1">
    <citation type="submission" date="2024-05" db="EMBL/GenBank/DDBJ databases">
        <title>Genetic variation in Jamaican populations of the coffee berry borer (Hypothenemus hampei).</title>
        <authorList>
            <person name="Errbii M."/>
            <person name="Myrie A."/>
        </authorList>
    </citation>
    <scope>NUCLEOTIDE SEQUENCE [LARGE SCALE GENOMIC DNA]</scope>
    <source>
        <strain evidence="2">JA-Hopewell-2020-01-JO</strain>
        <tissue evidence="2">Whole body</tissue>
    </source>
</reference>
<gene>
    <name evidence="2" type="ORF">ABEB36_010415</name>
</gene>
<dbReference type="Proteomes" id="UP001566132">
    <property type="component" value="Unassembled WGS sequence"/>
</dbReference>
<evidence type="ECO:0000256" key="1">
    <source>
        <dbReference type="SAM" id="MobiDB-lite"/>
    </source>
</evidence>
<dbReference type="EMBL" id="JBDJPC010000007">
    <property type="protein sequence ID" value="KAL1494901.1"/>
    <property type="molecule type" value="Genomic_DNA"/>
</dbReference>
<comment type="caution">
    <text evidence="2">The sequence shown here is derived from an EMBL/GenBank/DDBJ whole genome shotgun (WGS) entry which is preliminary data.</text>
</comment>